<sequence length="96" mass="11045">MEQLPSGLTWAEIQEKFAAGRLSITLNYVSRRAKKSLRNNGETESRKLWRLFVQNFDGDQITTVFKKNIRCEEANLLEQKASDKLVGQINNVIAQF</sequence>
<reference evidence="1 2" key="1">
    <citation type="submission" date="2023-02" db="EMBL/GenBank/DDBJ databases">
        <title>Genome sequence of Lentisphaera profundi SAORIC-696.</title>
        <authorList>
            <person name="Kim e."/>
            <person name="Cho J.-C."/>
            <person name="Choi A."/>
            <person name="Kang I."/>
        </authorList>
    </citation>
    <scope>NUCLEOTIDE SEQUENCE [LARGE SCALE GENOMIC DNA]</scope>
    <source>
        <strain evidence="1 2">SAORIC-696</strain>
    </source>
</reference>
<evidence type="ECO:0000313" key="2">
    <source>
        <dbReference type="Proteomes" id="UP001214250"/>
    </source>
</evidence>
<organism evidence="1 2">
    <name type="scientific">Lentisphaera profundi</name>
    <dbReference type="NCBI Taxonomy" id="1658616"/>
    <lineage>
        <taxon>Bacteria</taxon>
        <taxon>Pseudomonadati</taxon>
        <taxon>Lentisphaerota</taxon>
        <taxon>Lentisphaeria</taxon>
        <taxon>Lentisphaerales</taxon>
        <taxon>Lentisphaeraceae</taxon>
        <taxon>Lentisphaera</taxon>
    </lineage>
</organism>
<proteinExistence type="predicted"/>
<name>A0ABY7VYR4_9BACT</name>
<accession>A0ABY7VYR4</accession>
<dbReference type="RefSeq" id="WP_274153908.1">
    <property type="nucleotide sequence ID" value="NZ_CP117812.1"/>
</dbReference>
<dbReference type="EMBL" id="CP117812">
    <property type="protein sequence ID" value="WDE99046.1"/>
    <property type="molecule type" value="Genomic_DNA"/>
</dbReference>
<dbReference type="Proteomes" id="UP001214250">
    <property type="component" value="Chromosome 2"/>
</dbReference>
<keyword evidence="2" id="KW-1185">Reference proteome</keyword>
<gene>
    <name evidence="1" type="ORF">PQO03_14510</name>
</gene>
<protein>
    <submittedName>
        <fullName evidence="1">Uncharacterized protein</fullName>
    </submittedName>
</protein>
<evidence type="ECO:0000313" key="1">
    <source>
        <dbReference type="EMBL" id="WDE99046.1"/>
    </source>
</evidence>